<keyword evidence="8" id="KW-0406">Ion transport</keyword>
<protein>
    <submittedName>
        <fullName evidence="12">Zinc import ATP-binding protein ZnuC</fullName>
        <ecNumber evidence="12">3.6.3.-</ecNumber>
    </submittedName>
</protein>
<evidence type="ECO:0000256" key="9">
    <source>
        <dbReference type="ARBA" id="ARBA00023136"/>
    </source>
</evidence>
<keyword evidence="9" id="KW-0472">Membrane</keyword>
<dbReference type="FunFam" id="3.40.50.300:FF:000392">
    <property type="entry name" value="Zinc import ATP-binding protein ZnuC"/>
    <property type="match status" value="1"/>
</dbReference>
<evidence type="ECO:0000256" key="1">
    <source>
        <dbReference type="ARBA" id="ARBA00022448"/>
    </source>
</evidence>
<keyword evidence="1" id="KW-0813">Transport</keyword>
<evidence type="ECO:0000256" key="2">
    <source>
        <dbReference type="ARBA" id="ARBA00022475"/>
    </source>
</evidence>
<dbReference type="PANTHER" id="PTHR42734">
    <property type="entry name" value="METAL TRANSPORT SYSTEM ATP-BINDING PROTEIN TM_0124-RELATED"/>
    <property type="match status" value="1"/>
</dbReference>
<keyword evidence="5 12" id="KW-0067">ATP-binding</keyword>
<accession>A0A1Y5TA41</accession>
<evidence type="ECO:0000313" key="12">
    <source>
        <dbReference type="EMBL" id="SLN59083.1"/>
    </source>
</evidence>
<organism evidence="12 13">
    <name type="scientific">Oceanibacterium hippocampi</name>
    <dbReference type="NCBI Taxonomy" id="745714"/>
    <lineage>
        <taxon>Bacteria</taxon>
        <taxon>Pseudomonadati</taxon>
        <taxon>Pseudomonadota</taxon>
        <taxon>Alphaproteobacteria</taxon>
        <taxon>Sneathiellales</taxon>
        <taxon>Sneathiellaceae</taxon>
        <taxon>Oceanibacterium</taxon>
    </lineage>
</organism>
<dbReference type="InterPro" id="IPR003593">
    <property type="entry name" value="AAA+_ATPase"/>
</dbReference>
<dbReference type="InParanoid" id="A0A1Y5TA41"/>
<dbReference type="FunCoup" id="A0A1Y5TA41">
    <property type="interactions" value="156"/>
</dbReference>
<evidence type="ECO:0000256" key="10">
    <source>
        <dbReference type="SAM" id="MobiDB-lite"/>
    </source>
</evidence>
<keyword evidence="7" id="KW-1278">Translocase</keyword>
<dbReference type="PROSITE" id="PS50893">
    <property type="entry name" value="ABC_TRANSPORTER_2"/>
    <property type="match status" value="1"/>
</dbReference>
<dbReference type="InterPro" id="IPR003439">
    <property type="entry name" value="ABC_transporter-like_ATP-bd"/>
</dbReference>
<evidence type="ECO:0000256" key="6">
    <source>
        <dbReference type="ARBA" id="ARBA00022906"/>
    </source>
</evidence>
<keyword evidence="4" id="KW-0862">Zinc</keyword>
<dbReference type="SUPFAM" id="SSF52540">
    <property type="entry name" value="P-loop containing nucleoside triphosphate hydrolases"/>
    <property type="match status" value="1"/>
</dbReference>
<evidence type="ECO:0000256" key="8">
    <source>
        <dbReference type="ARBA" id="ARBA00023065"/>
    </source>
</evidence>
<dbReference type="EC" id="3.6.3.-" evidence="12"/>
<dbReference type="PANTHER" id="PTHR42734:SF9">
    <property type="entry name" value="ZINC IMPORT ATP-BINDING PROTEIN ZNUC"/>
    <property type="match status" value="1"/>
</dbReference>
<evidence type="ECO:0000256" key="5">
    <source>
        <dbReference type="ARBA" id="ARBA00022840"/>
    </source>
</evidence>
<dbReference type="GO" id="GO:0006829">
    <property type="term" value="P:zinc ion transport"/>
    <property type="evidence" value="ECO:0007669"/>
    <property type="project" value="UniProtKB-KW"/>
</dbReference>
<dbReference type="Pfam" id="PF00005">
    <property type="entry name" value="ABC_tran"/>
    <property type="match status" value="1"/>
</dbReference>
<dbReference type="GO" id="GO:0005524">
    <property type="term" value="F:ATP binding"/>
    <property type="evidence" value="ECO:0007669"/>
    <property type="project" value="UniProtKB-KW"/>
</dbReference>
<dbReference type="InterPro" id="IPR050153">
    <property type="entry name" value="Metal_Ion_Import_ABC"/>
</dbReference>
<dbReference type="GO" id="GO:0016887">
    <property type="term" value="F:ATP hydrolysis activity"/>
    <property type="evidence" value="ECO:0007669"/>
    <property type="project" value="InterPro"/>
</dbReference>
<dbReference type="Proteomes" id="UP000193200">
    <property type="component" value="Unassembled WGS sequence"/>
</dbReference>
<sequence length="270" mass="28923">MNAVTDPSGDAGPPGERLIAAEGLEVAFGGRRVLEHVDITVSAGEIVTVIGPNGSGKSTLVRTLLGLQPLSAGHVWRKPGLTIGYVPQKLQVDAIMPLTVTRFLTLTGRHDRATVERALAETGVGHLADAQFHVLSGGEHQRVLLARALLRSPDLLVLDEPVQGVDFTGEAALYELIGVIARRHRCGILMVSHDLHVVMAATDRVVCLNHHICCAGTPEAVTHHPEYRRLFGARAAGALALYSHHHDHHHHTVSGAVVTPETNRPEPPHA</sequence>
<dbReference type="GO" id="GO:0010043">
    <property type="term" value="P:response to zinc ion"/>
    <property type="evidence" value="ECO:0007669"/>
    <property type="project" value="TreeGrafter"/>
</dbReference>
<gene>
    <name evidence="12" type="primary">znuC</name>
    <name evidence="12" type="ORF">OCH7691_02609</name>
</gene>
<keyword evidence="3" id="KW-0547">Nucleotide-binding</keyword>
<evidence type="ECO:0000259" key="11">
    <source>
        <dbReference type="PROSITE" id="PS50893"/>
    </source>
</evidence>
<proteinExistence type="predicted"/>
<dbReference type="EMBL" id="FWFR01000002">
    <property type="protein sequence ID" value="SLN59083.1"/>
    <property type="molecule type" value="Genomic_DNA"/>
</dbReference>
<keyword evidence="12" id="KW-0378">Hydrolase</keyword>
<dbReference type="AlphaFoldDB" id="A0A1Y5TA41"/>
<name>A0A1Y5TA41_9PROT</name>
<evidence type="ECO:0000313" key="13">
    <source>
        <dbReference type="Proteomes" id="UP000193200"/>
    </source>
</evidence>
<dbReference type="SMART" id="SM00382">
    <property type="entry name" value="AAA"/>
    <property type="match status" value="1"/>
</dbReference>
<evidence type="ECO:0000256" key="4">
    <source>
        <dbReference type="ARBA" id="ARBA00022833"/>
    </source>
</evidence>
<feature type="region of interest" description="Disordered" evidence="10">
    <location>
        <begin position="251"/>
        <end position="270"/>
    </location>
</feature>
<keyword evidence="6" id="KW-0864">Zinc transport</keyword>
<feature type="domain" description="ABC transporter" evidence="11">
    <location>
        <begin position="19"/>
        <end position="234"/>
    </location>
</feature>
<evidence type="ECO:0000256" key="7">
    <source>
        <dbReference type="ARBA" id="ARBA00022967"/>
    </source>
</evidence>
<evidence type="ECO:0000256" key="3">
    <source>
        <dbReference type="ARBA" id="ARBA00022741"/>
    </source>
</evidence>
<keyword evidence="13" id="KW-1185">Reference proteome</keyword>
<keyword evidence="2" id="KW-1003">Cell membrane</keyword>
<dbReference type="Gene3D" id="3.40.50.300">
    <property type="entry name" value="P-loop containing nucleotide triphosphate hydrolases"/>
    <property type="match status" value="1"/>
</dbReference>
<dbReference type="RefSeq" id="WP_085883948.1">
    <property type="nucleotide sequence ID" value="NZ_FWFR01000002.1"/>
</dbReference>
<dbReference type="InterPro" id="IPR027417">
    <property type="entry name" value="P-loop_NTPase"/>
</dbReference>
<reference evidence="12 13" key="1">
    <citation type="submission" date="2017-03" db="EMBL/GenBank/DDBJ databases">
        <authorList>
            <person name="Afonso C.L."/>
            <person name="Miller P.J."/>
            <person name="Scott M.A."/>
            <person name="Spackman E."/>
            <person name="Goraichik I."/>
            <person name="Dimitrov K.M."/>
            <person name="Suarez D.L."/>
            <person name="Swayne D.E."/>
        </authorList>
    </citation>
    <scope>NUCLEOTIDE SEQUENCE [LARGE SCALE GENOMIC DNA]</scope>
    <source>
        <strain evidence="12 13">CECT 7691</strain>
    </source>
</reference>
<dbReference type="NCBIfam" id="NF007090">
    <property type="entry name" value="PRK09544.1"/>
    <property type="match status" value="1"/>
</dbReference>